<dbReference type="InterPro" id="IPR015422">
    <property type="entry name" value="PyrdxlP-dep_Trfase_small"/>
</dbReference>
<dbReference type="Gene3D" id="3.90.1150.10">
    <property type="entry name" value="Aspartate Aminotransferase, domain 1"/>
    <property type="match status" value="1"/>
</dbReference>
<evidence type="ECO:0000313" key="1">
    <source>
        <dbReference type="EMBL" id="KAK7799183.1"/>
    </source>
</evidence>
<dbReference type="Proteomes" id="UP001488838">
    <property type="component" value="Unassembled WGS sequence"/>
</dbReference>
<gene>
    <name evidence="1" type="ORF">U0070_014083</name>
</gene>
<organism evidence="1 2">
    <name type="scientific">Myodes glareolus</name>
    <name type="common">Bank vole</name>
    <name type="synonym">Clethrionomys glareolus</name>
    <dbReference type="NCBI Taxonomy" id="447135"/>
    <lineage>
        <taxon>Eukaryota</taxon>
        <taxon>Metazoa</taxon>
        <taxon>Chordata</taxon>
        <taxon>Craniata</taxon>
        <taxon>Vertebrata</taxon>
        <taxon>Euteleostomi</taxon>
        <taxon>Mammalia</taxon>
        <taxon>Eutheria</taxon>
        <taxon>Euarchontoglires</taxon>
        <taxon>Glires</taxon>
        <taxon>Rodentia</taxon>
        <taxon>Myomorpha</taxon>
        <taxon>Muroidea</taxon>
        <taxon>Cricetidae</taxon>
        <taxon>Arvicolinae</taxon>
        <taxon>Myodes</taxon>
    </lineage>
</organism>
<sequence length="77" mass="8938">MSAVPAPVFRRDYPFFACPHSSSCRLFFPENPVKIIRSQGQYLYDEQGREFLDCINNVAHGQYDASSLVVQERRLRL</sequence>
<proteinExistence type="predicted"/>
<keyword evidence="2" id="KW-1185">Reference proteome</keyword>
<evidence type="ECO:0000313" key="2">
    <source>
        <dbReference type="Proteomes" id="UP001488838"/>
    </source>
</evidence>
<protein>
    <submittedName>
        <fullName evidence="1">Uncharacterized protein</fullName>
    </submittedName>
</protein>
<dbReference type="InterPro" id="IPR015424">
    <property type="entry name" value="PyrdxlP-dep_Trfase"/>
</dbReference>
<comment type="caution">
    <text evidence="1">The sequence shown here is derived from an EMBL/GenBank/DDBJ whole genome shotgun (WGS) entry which is preliminary data.</text>
</comment>
<name>A0AAW0H9A6_MYOGA</name>
<dbReference type="AlphaFoldDB" id="A0AAW0H9A6"/>
<dbReference type="SUPFAM" id="SSF53383">
    <property type="entry name" value="PLP-dependent transferases"/>
    <property type="match status" value="1"/>
</dbReference>
<accession>A0AAW0H9A6</accession>
<reference evidence="1 2" key="1">
    <citation type="journal article" date="2023" name="bioRxiv">
        <title>Conserved and derived expression patterns and positive selection on dental genes reveal complex evolutionary context of ever-growing rodent molars.</title>
        <authorList>
            <person name="Calamari Z.T."/>
            <person name="Song A."/>
            <person name="Cohen E."/>
            <person name="Akter M."/>
            <person name="Roy R.D."/>
            <person name="Hallikas O."/>
            <person name="Christensen M.M."/>
            <person name="Li P."/>
            <person name="Marangoni P."/>
            <person name="Jernvall J."/>
            <person name="Klein O.D."/>
        </authorList>
    </citation>
    <scope>NUCLEOTIDE SEQUENCE [LARGE SCALE GENOMIC DNA]</scope>
    <source>
        <strain evidence="1">V071</strain>
    </source>
</reference>
<dbReference type="EMBL" id="JBBHLL010000633">
    <property type="protein sequence ID" value="KAK7799183.1"/>
    <property type="molecule type" value="Genomic_DNA"/>
</dbReference>